<evidence type="ECO:0000256" key="2">
    <source>
        <dbReference type="ARBA" id="ARBA00022517"/>
    </source>
</evidence>
<dbReference type="InterPro" id="IPR056792">
    <property type="entry name" value="PRC_RimM"/>
</dbReference>
<keyword evidence="3 5" id="KW-0698">rRNA processing</keyword>
<evidence type="ECO:0000259" key="6">
    <source>
        <dbReference type="Pfam" id="PF01782"/>
    </source>
</evidence>
<keyword evidence="4 5" id="KW-0143">Chaperone</keyword>
<dbReference type="InterPro" id="IPR011961">
    <property type="entry name" value="RimM"/>
</dbReference>
<keyword evidence="2 5" id="KW-0690">Ribosome biogenesis</keyword>
<dbReference type="Pfam" id="PF01782">
    <property type="entry name" value="RimM"/>
    <property type="match status" value="1"/>
</dbReference>
<evidence type="ECO:0000313" key="8">
    <source>
        <dbReference type="EMBL" id="AOP34132.1"/>
    </source>
</evidence>
<dbReference type="PANTHER" id="PTHR33692:SF1">
    <property type="entry name" value="RIBOSOME MATURATION FACTOR RIMM"/>
    <property type="match status" value="1"/>
</dbReference>
<dbReference type="PANTHER" id="PTHR33692">
    <property type="entry name" value="RIBOSOME MATURATION FACTOR RIMM"/>
    <property type="match status" value="1"/>
</dbReference>
<dbReference type="GO" id="GO:0005840">
    <property type="term" value="C:ribosome"/>
    <property type="evidence" value="ECO:0007669"/>
    <property type="project" value="InterPro"/>
</dbReference>
<comment type="similarity">
    <text evidence="5">Belongs to the RimM family.</text>
</comment>
<comment type="domain">
    <text evidence="5">The PRC barrel domain binds ribosomal protein uS19.</text>
</comment>
<gene>
    <name evidence="5 8" type="primary">rimM</name>
    <name evidence="8" type="ORF">A0128_09915</name>
</gene>
<dbReference type="Gene3D" id="2.30.30.240">
    <property type="entry name" value="PRC-barrel domain"/>
    <property type="match status" value="1"/>
</dbReference>
<dbReference type="InterPro" id="IPR009000">
    <property type="entry name" value="Transl_B-barrel_sf"/>
</dbReference>
<evidence type="ECO:0000256" key="5">
    <source>
        <dbReference type="HAMAP-Rule" id="MF_00014"/>
    </source>
</evidence>
<protein>
    <recommendedName>
        <fullName evidence="5">Ribosome maturation factor RimM</fullName>
    </recommendedName>
</protein>
<dbReference type="RefSeq" id="WP_069607360.1">
    <property type="nucleotide sequence ID" value="NZ_CP015217.1"/>
</dbReference>
<dbReference type="AlphaFoldDB" id="A0A1D7UX03"/>
<dbReference type="Pfam" id="PF24986">
    <property type="entry name" value="PRC_RimM"/>
    <property type="match status" value="1"/>
</dbReference>
<dbReference type="GO" id="GO:0006364">
    <property type="term" value="P:rRNA processing"/>
    <property type="evidence" value="ECO:0007669"/>
    <property type="project" value="UniProtKB-UniRule"/>
</dbReference>
<dbReference type="NCBIfam" id="NF011184">
    <property type="entry name" value="PRK14590.1"/>
    <property type="match status" value="1"/>
</dbReference>
<dbReference type="EMBL" id="CP015217">
    <property type="protein sequence ID" value="AOP34132.1"/>
    <property type="molecule type" value="Genomic_DNA"/>
</dbReference>
<dbReference type="GO" id="GO:0042274">
    <property type="term" value="P:ribosomal small subunit biogenesis"/>
    <property type="evidence" value="ECO:0007669"/>
    <property type="project" value="UniProtKB-UniRule"/>
</dbReference>
<evidence type="ECO:0000313" key="9">
    <source>
        <dbReference type="Proteomes" id="UP000094197"/>
    </source>
</evidence>
<evidence type="ECO:0000259" key="7">
    <source>
        <dbReference type="Pfam" id="PF24986"/>
    </source>
</evidence>
<feature type="domain" description="RimM N-terminal" evidence="6">
    <location>
        <begin position="8"/>
        <end position="90"/>
    </location>
</feature>
<dbReference type="GO" id="GO:0005737">
    <property type="term" value="C:cytoplasm"/>
    <property type="evidence" value="ECO:0007669"/>
    <property type="project" value="UniProtKB-SubCell"/>
</dbReference>
<comment type="function">
    <text evidence="5">An accessory protein needed during the final step in the assembly of 30S ribosomal subunit, possibly for assembly of the head region. Essential for efficient processing of 16S rRNA. May be needed both before and after RbfA during the maturation of 16S rRNA. It has affinity for free ribosomal 30S subunits but not for 70S ribosomes.</text>
</comment>
<feature type="domain" description="Ribosome maturation factor RimM PRC barrel" evidence="7">
    <location>
        <begin position="105"/>
        <end position="171"/>
    </location>
</feature>
<dbReference type="HAMAP" id="MF_00014">
    <property type="entry name" value="Ribosome_mat_RimM"/>
    <property type="match status" value="1"/>
</dbReference>
<evidence type="ECO:0000256" key="1">
    <source>
        <dbReference type="ARBA" id="ARBA00022490"/>
    </source>
</evidence>
<dbReference type="SUPFAM" id="SSF50346">
    <property type="entry name" value="PRC-barrel domain"/>
    <property type="match status" value="1"/>
</dbReference>
<keyword evidence="1 5" id="KW-0963">Cytoplasm</keyword>
<keyword evidence="9" id="KW-1185">Reference proteome</keyword>
<dbReference type="InterPro" id="IPR036976">
    <property type="entry name" value="RimM_N_sf"/>
</dbReference>
<dbReference type="GO" id="GO:0043022">
    <property type="term" value="F:ribosome binding"/>
    <property type="evidence" value="ECO:0007669"/>
    <property type="project" value="InterPro"/>
</dbReference>
<reference evidence="8 9" key="1">
    <citation type="submission" date="2016-04" db="EMBL/GenBank/DDBJ databases">
        <title>Complete genome seqeunce of Leptospira alstonii serovar Room22.</title>
        <authorList>
            <person name="Nally J.E."/>
            <person name="Bayles D.O."/>
            <person name="Hurley D."/>
            <person name="Fanning S."/>
            <person name="McMahon B.J."/>
            <person name="Arent Z."/>
        </authorList>
    </citation>
    <scope>NUCLEOTIDE SEQUENCE [LARGE SCALE GENOMIC DNA]</scope>
    <source>
        <strain evidence="8 9">GWTS #1</strain>
    </source>
</reference>
<comment type="subunit">
    <text evidence="5">Binds ribosomal protein uS19.</text>
</comment>
<organism evidence="8 9">
    <name type="scientific">Leptospira tipperaryensis</name>
    <dbReference type="NCBI Taxonomy" id="2564040"/>
    <lineage>
        <taxon>Bacteria</taxon>
        <taxon>Pseudomonadati</taxon>
        <taxon>Spirochaetota</taxon>
        <taxon>Spirochaetia</taxon>
        <taxon>Leptospirales</taxon>
        <taxon>Leptospiraceae</taxon>
        <taxon>Leptospira</taxon>
    </lineage>
</organism>
<sequence>MTEGWISLGQLGKPFGIKGFLRFNVRETVLTEFKLPIQLKLRKPDPNFPEKDITILELQAHTGKFILRIEGINTPEEAERFTGGILLLPAHLLPKIKTKDEFYISDLIGLQAVDESGKKLTWVLKEVLDNPAHPILSFTRPEGEEILIPFIHVYVGEVDLEKKTIVLNQPEVWNEI</sequence>
<comment type="subcellular location">
    <subcellularLocation>
        <location evidence="5">Cytoplasm</location>
    </subcellularLocation>
</comment>
<dbReference type="Proteomes" id="UP000094197">
    <property type="component" value="Chromosome 1"/>
</dbReference>
<dbReference type="Gene3D" id="2.40.30.60">
    <property type="entry name" value="RimM"/>
    <property type="match status" value="1"/>
</dbReference>
<dbReference type="InterPro" id="IPR011033">
    <property type="entry name" value="PRC_barrel-like_sf"/>
</dbReference>
<accession>A0A1D7UX03</accession>
<dbReference type="KEGG" id="laj:A0128_09915"/>
<name>A0A1D7UX03_9LEPT</name>
<evidence type="ECO:0000256" key="4">
    <source>
        <dbReference type="ARBA" id="ARBA00023186"/>
    </source>
</evidence>
<dbReference type="SUPFAM" id="SSF50447">
    <property type="entry name" value="Translation proteins"/>
    <property type="match status" value="1"/>
</dbReference>
<proteinExistence type="inferred from homology"/>
<dbReference type="InterPro" id="IPR002676">
    <property type="entry name" value="RimM_N"/>
</dbReference>
<dbReference type="OrthoDB" id="9810331at2"/>
<dbReference type="NCBIfam" id="TIGR02273">
    <property type="entry name" value="16S_RimM"/>
    <property type="match status" value="1"/>
</dbReference>
<evidence type="ECO:0000256" key="3">
    <source>
        <dbReference type="ARBA" id="ARBA00022552"/>
    </source>
</evidence>